<gene>
    <name evidence="2" type="ORF">Cni_G13230</name>
</gene>
<dbReference type="EMBL" id="CP136893">
    <property type="protein sequence ID" value="WOL04509.1"/>
    <property type="molecule type" value="Genomic_DNA"/>
</dbReference>
<sequence>MATSGSARTPWSMTSTQVGPPAKPKLPKIHYTHPLPLLQQELLRNHAVEIVAARLTRMEPPLQKEAVMWMSDAKAHLWSMRRTKANLELQRIISVFSHVIAVDRLRQVVLKIQMAVGDVATQGEGAPAAFVEGYAGHDDAYGVLPHRDNAHDLES</sequence>
<evidence type="ECO:0000313" key="3">
    <source>
        <dbReference type="Proteomes" id="UP001327560"/>
    </source>
</evidence>
<feature type="compositionally biased region" description="Polar residues" evidence="1">
    <location>
        <begin position="1"/>
        <end position="18"/>
    </location>
</feature>
<dbReference type="PANTHER" id="PTHR31425">
    <property type="entry name" value="PHOSPHORIBOSYLANTHRANILATE TRANSFERASE ISOFORM 1"/>
    <property type="match status" value="1"/>
</dbReference>
<accession>A0AAQ3K9I6</accession>
<dbReference type="AlphaFoldDB" id="A0AAQ3K9I6"/>
<evidence type="ECO:0000313" key="2">
    <source>
        <dbReference type="EMBL" id="WOL04509.1"/>
    </source>
</evidence>
<feature type="region of interest" description="Disordered" evidence="1">
    <location>
        <begin position="1"/>
        <end position="25"/>
    </location>
</feature>
<protein>
    <submittedName>
        <fullName evidence="2">FT-interacting protein 1-like</fullName>
    </submittedName>
</protein>
<dbReference type="InterPro" id="IPR047259">
    <property type="entry name" value="QUIRKY-like"/>
</dbReference>
<dbReference type="Proteomes" id="UP001327560">
    <property type="component" value="Chromosome 4"/>
</dbReference>
<dbReference type="PANTHER" id="PTHR31425:SF54">
    <property type="entry name" value="OS07G0483500 PROTEIN"/>
    <property type="match status" value="1"/>
</dbReference>
<organism evidence="2 3">
    <name type="scientific">Canna indica</name>
    <name type="common">Indian-shot</name>
    <dbReference type="NCBI Taxonomy" id="4628"/>
    <lineage>
        <taxon>Eukaryota</taxon>
        <taxon>Viridiplantae</taxon>
        <taxon>Streptophyta</taxon>
        <taxon>Embryophyta</taxon>
        <taxon>Tracheophyta</taxon>
        <taxon>Spermatophyta</taxon>
        <taxon>Magnoliopsida</taxon>
        <taxon>Liliopsida</taxon>
        <taxon>Zingiberales</taxon>
        <taxon>Cannaceae</taxon>
        <taxon>Canna</taxon>
    </lineage>
</organism>
<name>A0AAQ3K9I6_9LILI</name>
<proteinExistence type="predicted"/>
<keyword evidence="3" id="KW-1185">Reference proteome</keyword>
<reference evidence="2 3" key="1">
    <citation type="submission" date="2023-10" db="EMBL/GenBank/DDBJ databases">
        <title>Chromosome-scale genome assembly provides insights into flower coloration mechanisms of Canna indica.</title>
        <authorList>
            <person name="Li C."/>
        </authorList>
    </citation>
    <scope>NUCLEOTIDE SEQUENCE [LARGE SCALE GENOMIC DNA]</scope>
    <source>
        <tissue evidence="2">Flower</tissue>
    </source>
</reference>
<evidence type="ECO:0000256" key="1">
    <source>
        <dbReference type="SAM" id="MobiDB-lite"/>
    </source>
</evidence>